<sequence>MLDYLALEILGGFVPQRTFDFCALQFLNQWLEKEKSYCEMLASPDIETQRLALAKAGGHFRISRNLPTHFEKENNFPRYQPVLDVLKNISEVNLSNVTDVVNKARDQISKHYGDRNVLSLTTKFFWLKFKSPVRIYDKQARIALKTKEGDFTAFNDAFSYQYADCEERIIGACSNLKNVLSYSVQPEMRQDEIEKISSEHWFRERVLDIYLWNLGNT</sequence>
<organism evidence="1 2">
    <name type="scientific">Venatoribacter cucullus</name>
    <dbReference type="NCBI Taxonomy" id="2661630"/>
    <lineage>
        <taxon>Bacteria</taxon>
        <taxon>Pseudomonadati</taxon>
        <taxon>Pseudomonadota</taxon>
        <taxon>Gammaproteobacteria</taxon>
        <taxon>Oceanospirillales</taxon>
        <taxon>Oceanospirillaceae</taxon>
        <taxon>Venatoribacter</taxon>
    </lineage>
</organism>
<evidence type="ECO:0000313" key="2">
    <source>
        <dbReference type="Proteomes" id="UP000596074"/>
    </source>
</evidence>
<dbReference type="RefSeq" id="WP_228345755.1">
    <property type="nucleotide sequence ID" value="NZ_CP046056.1"/>
</dbReference>
<dbReference type="Proteomes" id="UP000596074">
    <property type="component" value="Chromosome"/>
</dbReference>
<evidence type="ECO:0000313" key="1">
    <source>
        <dbReference type="EMBL" id="QQD23241.1"/>
    </source>
</evidence>
<reference evidence="1 2" key="1">
    <citation type="submission" date="2019-11" db="EMBL/GenBank/DDBJ databases">
        <title>Venatorbacter sp. nov. a predator of Campylobacter and other Gram-negative bacteria.</title>
        <authorList>
            <person name="Saeedi A."/>
            <person name="Cummings N.J."/>
            <person name="Connerton I.F."/>
            <person name="Connerton P.L."/>
        </authorList>
    </citation>
    <scope>NUCLEOTIDE SEQUENCE [LARGE SCALE GENOMIC DNA]</scope>
    <source>
        <strain evidence="1">XL5</strain>
    </source>
</reference>
<name>A0A9X7UWA8_9GAMM</name>
<dbReference type="EMBL" id="CP046056">
    <property type="protein sequence ID" value="QQD23241.1"/>
    <property type="molecule type" value="Genomic_DNA"/>
</dbReference>
<proteinExistence type="predicted"/>
<gene>
    <name evidence="1" type="ORF">GJQ55_01575</name>
</gene>
<accession>A0A9X7UWA8</accession>
<dbReference type="KEGG" id="vcw:GJQ55_01575"/>
<keyword evidence="2" id="KW-1185">Reference proteome</keyword>
<dbReference type="AlphaFoldDB" id="A0A9X7UWA8"/>
<protein>
    <submittedName>
        <fullName evidence="1">Uncharacterized protein</fullName>
    </submittedName>
</protein>